<feature type="transmembrane region" description="Helical" evidence="7">
    <location>
        <begin position="28"/>
        <end position="50"/>
    </location>
</feature>
<gene>
    <name evidence="8" type="ORF">HUO14_09685</name>
</gene>
<accession>A0ABX2N399</accession>
<evidence type="ECO:0000256" key="3">
    <source>
        <dbReference type="ARBA" id="ARBA00022448"/>
    </source>
</evidence>
<keyword evidence="5 7" id="KW-1133">Transmembrane helix</keyword>
<evidence type="ECO:0000313" key="8">
    <source>
        <dbReference type="EMBL" id="NVD28174.1"/>
    </source>
</evidence>
<dbReference type="PANTHER" id="PTHR12778:SF10">
    <property type="entry name" value="MAJOR FACILITATOR SUPERFAMILY DOMAIN-CONTAINING PROTEIN 3"/>
    <property type="match status" value="1"/>
</dbReference>
<comment type="similarity">
    <text evidence="2">Belongs to the major facilitator superfamily.</text>
</comment>
<dbReference type="Proteomes" id="UP000652427">
    <property type="component" value="Unassembled WGS sequence"/>
</dbReference>
<feature type="transmembrane region" description="Helical" evidence="7">
    <location>
        <begin position="95"/>
        <end position="115"/>
    </location>
</feature>
<comment type="subcellular location">
    <subcellularLocation>
        <location evidence="1">Membrane</location>
        <topology evidence="1">Multi-pass membrane protein</topology>
    </subcellularLocation>
</comment>
<evidence type="ECO:0000256" key="7">
    <source>
        <dbReference type="SAM" id="Phobius"/>
    </source>
</evidence>
<feature type="transmembrane region" description="Helical" evidence="7">
    <location>
        <begin position="287"/>
        <end position="309"/>
    </location>
</feature>
<feature type="transmembrane region" description="Helical" evidence="7">
    <location>
        <begin position="56"/>
        <end position="74"/>
    </location>
</feature>
<dbReference type="RefSeq" id="WP_176279707.1">
    <property type="nucleotide sequence ID" value="NZ_JABWMH010000003.1"/>
</dbReference>
<evidence type="ECO:0000256" key="2">
    <source>
        <dbReference type="ARBA" id="ARBA00008335"/>
    </source>
</evidence>
<sequence>MSEAKSALYRGYPAVPTMSENIYLRCTAIILLYFMQGIVVGLSTIAIPAWLAARGASPIEIGGFVGTALLPWSLKLFNGLLMDRFTYRPMGRRRSWILVAQALMMATLFGLAIAAPSASQIILLTAFCFTLNLCATFNDVAIDGMTVDLVPEEERTTVNGFMFASQTLGISAAGFIAGQLLVDDQISITAFLFGAFVGIASLFVSLFRERPGERLFPWTGGQPSPECTERQHAAWLPILGGIFRSLLSLPTLLFLAGTGLASATFAFLDSVAPTLAVQQLGWGSDDYSSFASIVGLVAAIAGATITTFLVRWAGLRNSMTVLFLVLALAAIIAGATYEIWQGSTVFMAIYAIQYIVALLLTIVLIVWAMRLCDPTIAASLFALFMAAPNLARSLLSGGSGWVVEGSGYAAAYYAVAALSLAGLALCLFAGVGAGSLANEDEQQAG</sequence>
<proteinExistence type="inferred from homology"/>
<keyword evidence="3" id="KW-0813">Transport</keyword>
<dbReference type="EMBL" id="JABWMH010000003">
    <property type="protein sequence ID" value="NVD28174.1"/>
    <property type="molecule type" value="Genomic_DNA"/>
</dbReference>
<feature type="transmembrane region" description="Helical" evidence="7">
    <location>
        <begin position="321"/>
        <end position="340"/>
    </location>
</feature>
<evidence type="ECO:0000256" key="1">
    <source>
        <dbReference type="ARBA" id="ARBA00004141"/>
    </source>
</evidence>
<dbReference type="Pfam" id="PF07690">
    <property type="entry name" value="MFS_1"/>
    <property type="match status" value="1"/>
</dbReference>
<feature type="transmembrane region" description="Helical" evidence="7">
    <location>
        <begin position="188"/>
        <end position="207"/>
    </location>
</feature>
<feature type="transmembrane region" description="Helical" evidence="7">
    <location>
        <begin position="121"/>
        <end position="140"/>
    </location>
</feature>
<evidence type="ECO:0000313" key="9">
    <source>
        <dbReference type="Proteomes" id="UP000652427"/>
    </source>
</evidence>
<keyword evidence="9" id="KW-1185">Reference proteome</keyword>
<evidence type="ECO:0000256" key="4">
    <source>
        <dbReference type="ARBA" id="ARBA00022692"/>
    </source>
</evidence>
<dbReference type="InterPro" id="IPR036259">
    <property type="entry name" value="MFS_trans_sf"/>
</dbReference>
<keyword evidence="4 7" id="KW-0812">Transmembrane</keyword>
<protein>
    <submittedName>
        <fullName evidence="8">MFS transporter</fullName>
    </submittedName>
</protein>
<feature type="transmembrane region" description="Helical" evidence="7">
    <location>
        <begin position="246"/>
        <end position="267"/>
    </location>
</feature>
<evidence type="ECO:0000256" key="6">
    <source>
        <dbReference type="ARBA" id="ARBA00023136"/>
    </source>
</evidence>
<dbReference type="PANTHER" id="PTHR12778">
    <property type="entry name" value="SOLUTE CARRIER FAMILY 33 ACETYL-COA TRANSPORTER -RELATED"/>
    <property type="match status" value="1"/>
</dbReference>
<dbReference type="InterPro" id="IPR011701">
    <property type="entry name" value="MFS"/>
</dbReference>
<evidence type="ECO:0000256" key="5">
    <source>
        <dbReference type="ARBA" id="ARBA00022989"/>
    </source>
</evidence>
<feature type="transmembrane region" description="Helical" evidence="7">
    <location>
        <begin position="161"/>
        <end position="182"/>
    </location>
</feature>
<feature type="transmembrane region" description="Helical" evidence="7">
    <location>
        <begin position="411"/>
        <end position="437"/>
    </location>
</feature>
<dbReference type="SUPFAM" id="SSF103473">
    <property type="entry name" value="MFS general substrate transporter"/>
    <property type="match status" value="1"/>
</dbReference>
<reference evidence="8 9" key="1">
    <citation type="submission" date="2020-06" db="EMBL/GenBank/DDBJ databases">
        <authorList>
            <person name="Kim S.-J."/>
            <person name="Park S.-J."/>
        </authorList>
    </citation>
    <scope>NUCLEOTIDE SEQUENCE [LARGE SCALE GENOMIC DNA]</scope>
    <source>
        <strain evidence="8 9">SW-151</strain>
    </source>
</reference>
<dbReference type="Gene3D" id="1.20.1250.20">
    <property type="entry name" value="MFS general substrate transporter like domains"/>
    <property type="match status" value="1"/>
</dbReference>
<comment type="caution">
    <text evidence="8">The sequence shown here is derived from an EMBL/GenBank/DDBJ whole genome shotgun (WGS) entry which is preliminary data.</text>
</comment>
<name>A0ABX2N399_9SPHN</name>
<feature type="transmembrane region" description="Helical" evidence="7">
    <location>
        <begin position="375"/>
        <end position="391"/>
    </location>
</feature>
<dbReference type="InterPro" id="IPR004752">
    <property type="entry name" value="AmpG_permease/AT-1"/>
</dbReference>
<feature type="transmembrane region" description="Helical" evidence="7">
    <location>
        <begin position="346"/>
        <end position="368"/>
    </location>
</feature>
<keyword evidence="6 7" id="KW-0472">Membrane</keyword>
<organism evidence="8 9">
    <name type="scientific">Parasphingorhabdus flavimaris</name>
    <dbReference type="NCBI Taxonomy" id="266812"/>
    <lineage>
        <taxon>Bacteria</taxon>
        <taxon>Pseudomonadati</taxon>
        <taxon>Pseudomonadota</taxon>
        <taxon>Alphaproteobacteria</taxon>
        <taxon>Sphingomonadales</taxon>
        <taxon>Sphingomonadaceae</taxon>
        <taxon>Parasphingorhabdus</taxon>
    </lineage>
</organism>